<organism evidence="2 3">
    <name type="scientific">Steinernema hermaphroditum</name>
    <dbReference type="NCBI Taxonomy" id="289476"/>
    <lineage>
        <taxon>Eukaryota</taxon>
        <taxon>Metazoa</taxon>
        <taxon>Ecdysozoa</taxon>
        <taxon>Nematoda</taxon>
        <taxon>Chromadorea</taxon>
        <taxon>Rhabditida</taxon>
        <taxon>Tylenchina</taxon>
        <taxon>Panagrolaimomorpha</taxon>
        <taxon>Strongyloidoidea</taxon>
        <taxon>Steinernematidae</taxon>
        <taxon>Steinernema</taxon>
    </lineage>
</organism>
<feature type="transmembrane region" description="Helical" evidence="1">
    <location>
        <begin position="126"/>
        <end position="146"/>
    </location>
</feature>
<dbReference type="SMART" id="SM00367">
    <property type="entry name" value="LRR_CC"/>
    <property type="match status" value="4"/>
</dbReference>
<dbReference type="PANTHER" id="PTHR13318:SF246">
    <property type="entry name" value="F-BOX DOMAIN-CONTAINING PROTEIN"/>
    <property type="match status" value="1"/>
</dbReference>
<sequence>MDLVGDIISCSLPIPHLFSNAAVIYLSIFHVKQSILRTYALNLTIPSLGYSLYSIVLVVLKLLGRGRQFGIRKDSSTASVSDYFGDVIAYLCGYDYRMLAIVLVGVTYISFAAPVFAKQHLTEKTVYFWFALAHILAIMCSTVSTLSSKQSQEIFINGRYVDVNWTDYVEGTAEIGTFIAFILLYIVCIREIVKFNHQQKVTRDIRRDKKQLKKQLLAILAYITPPTVFLIPYSLCTDITTAYIPASALIYNQICHAKVHFYGSLIAIRYFVASFTILVAFGDYRRAVFVTLLKRVPASVSIHRPEMVKTLFDLCLSAVCQHQLNDYLSYMPARCKQGLLEFFASHDQLRLSDCIRLVTMPRFGTNLNRLYFYLSEDLNDDILMALTEFNKNLEQITIIECPKGIQAVTEGQKKLKKLVLRLMPNLTSQALIYVKADHLISVDLSCCFKVTSDGIFNLVFTNPTIRCLYLNHCKSLDDQALYDVAHCLGENLNVLELDYLRNLDDPINTICNLSQLCPNIRQLSLIKVFDFEKEDAEMPSTLDISGVNLKDVDLCGNYFFQLPTLPQTIHTIRLSVCGDEDVNDLVNRLSEQPNLTSIHLHLSCLEENHSAVEQANMFLCTFLPFMGAKITKLHIALPRLVDTAFSLISTCIPNLLHLSIDVKHISNLLLHRYFSGGPKAPGHRLRSLRLCRVRISYRALFAIARGGKSLLELETSHMSSVDDRFLSLLADNCRHLKTVNFNGCKWVSDKGMAALAKRCRLKEVRIRATACTDKSIYSLAQFCPEMEWISHADFSGRPKFSDEALQHLRDSCIKRVIC</sequence>
<protein>
    <submittedName>
        <fullName evidence="2">Uncharacterized protein</fullName>
    </submittedName>
</protein>
<reference evidence="2" key="1">
    <citation type="submission" date="2023-06" db="EMBL/GenBank/DDBJ databases">
        <title>Genomic analysis of the entomopathogenic nematode Steinernema hermaphroditum.</title>
        <authorList>
            <person name="Schwarz E.M."/>
            <person name="Heppert J.K."/>
            <person name="Baniya A."/>
            <person name="Schwartz H.T."/>
            <person name="Tan C.-H."/>
            <person name="Antoshechkin I."/>
            <person name="Sternberg P.W."/>
            <person name="Goodrich-Blair H."/>
            <person name="Dillman A.R."/>
        </authorList>
    </citation>
    <scope>NUCLEOTIDE SEQUENCE</scope>
    <source>
        <strain evidence="2">PS9179</strain>
        <tissue evidence="2">Whole animal</tissue>
    </source>
</reference>
<dbReference type="InterPro" id="IPR032675">
    <property type="entry name" value="LRR_dom_sf"/>
</dbReference>
<dbReference type="InterPro" id="IPR006553">
    <property type="entry name" value="Leu-rich_rpt_Cys-con_subtyp"/>
</dbReference>
<keyword evidence="1" id="KW-1133">Transmembrane helix</keyword>
<proteinExistence type="predicted"/>
<dbReference type="Proteomes" id="UP001175271">
    <property type="component" value="Unassembled WGS sequence"/>
</dbReference>
<name>A0AA39HU80_9BILA</name>
<evidence type="ECO:0000313" key="2">
    <source>
        <dbReference type="EMBL" id="KAK0412193.1"/>
    </source>
</evidence>
<dbReference type="InterPro" id="IPR001611">
    <property type="entry name" value="Leu-rich_rpt"/>
</dbReference>
<comment type="caution">
    <text evidence="2">The sequence shown here is derived from an EMBL/GenBank/DDBJ whole genome shotgun (WGS) entry which is preliminary data.</text>
</comment>
<dbReference type="Gene3D" id="3.80.10.10">
    <property type="entry name" value="Ribonuclease Inhibitor"/>
    <property type="match status" value="2"/>
</dbReference>
<feature type="transmembrane region" description="Helical" evidence="1">
    <location>
        <begin position="12"/>
        <end position="31"/>
    </location>
</feature>
<dbReference type="GO" id="GO:0019005">
    <property type="term" value="C:SCF ubiquitin ligase complex"/>
    <property type="evidence" value="ECO:0007669"/>
    <property type="project" value="TreeGrafter"/>
</dbReference>
<keyword evidence="1" id="KW-0812">Transmembrane</keyword>
<gene>
    <name evidence="2" type="ORF">QR680_006082</name>
</gene>
<keyword evidence="1" id="KW-0472">Membrane</keyword>
<dbReference type="SUPFAM" id="SSF52047">
    <property type="entry name" value="RNI-like"/>
    <property type="match status" value="1"/>
</dbReference>
<dbReference type="EMBL" id="JAUCMV010000003">
    <property type="protein sequence ID" value="KAK0412193.1"/>
    <property type="molecule type" value="Genomic_DNA"/>
</dbReference>
<dbReference type="AlphaFoldDB" id="A0AA39HU80"/>
<keyword evidence="3" id="KW-1185">Reference proteome</keyword>
<feature type="transmembrane region" description="Helical" evidence="1">
    <location>
        <begin position="96"/>
        <end position="117"/>
    </location>
</feature>
<accession>A0AA39HU80</accession>
<dbReference type="Pfam" id="PF13516">
    <property type="entry name" value="LRR_6"/>
    <property type="match status" value="1"/>
</dbReference>
<evidence type="ECO:0000256" key="1">
    <source>
        <dbReference type="SAM" id="Phobius"/>
    </source>
</evidence>
<dbReference type="PANTHER" id="PTHR13318">
    <property type="entry name" value="PARTNER OF PAIRED, ISOFORM B-RELATED"/>
    <property type="match status" value="1"/>
</dbReference>
<feature type="transmembrane region" description="Helical" evidence="1">
    <location>
        <begin position="175"/>
        <end position="193"/>
    </location>
</feature>
<evidence type="ECO:0000313" key="3">
    <source>
        <dbReference type="Proteomes" id="UP001175271"/>
    </source>
</evidence>
<dbReference type="GO" id="GO:0031146">
    <property type="term" value="P:SCF-dependent proteasomal ubiquitin-dependent protein catabolic process"/>
    <property type="evidence" value="ECO:0007669"/>
    <property type="project" value="TreeGrafter"/>
</dbReference>
<feature type="transmembrane region" description="Helical" evidence="1">
    <location>
        <begin position="43"/>
        <end position="63"/>
    </location>
</feature>